<evidence type="ECO:0000313" key="3">
    <source>
        <dbReference type="EMBL" id="QUC20059.1"/>
    </source>
</evidence>
<feature type="compositionally biased region" description="Basic and acidic residues" evidence="1">
    <location>
        <begin position="1271"/>
        <end position="1280"/>
    </location>
</feature>
<feature type="compositionally biased region" description="Basic and acidic residues" evidence="1">
    <location>
        <begin position="217"/>
        <end position="231"/>
    </location>
</feature>
<feature type="region of interest" description="Disordered" evidence="1">
    <location>
        <begin position="111"/>
        <end position="379"/>
    </location>
</feature>
<organism evidence="2 5">
    <name type="scientific">Ustilaginoidea virens</name>
    <name type="common">Rice false smut fungus</name>
    <name type="synonym">Villosiclava virens</name>
    <dbReference type="NCBI Taxonomy" id="1159556"/>
    <lineage>
        <taxon>Eukaryota</taxon>
        <taxon>Fungi</taxon>
        <taxon>Dikarya</taxon>
        <taxon>Ascomycota</taxon>
        <taxon>Pezizomycotina</taxon>
        <taxon>Sordariomycetes</taxon>
        <taxon>Hypocreomycetidae</taxon>
        <taxon>Hypocreales</taxon>
        <taxon>Clavicipitaceae</taxon>
        <taxon>Ustilaginoidea</taxon>
    </lineage>
</organism>
<reference evidence="2" key="1">
    <citation type="journal article" date="2016" name="Genome Announc.">
        <title>Genome Sequence of Ustilaginoidea virens IPU010, a Rice Pathogenic Fungus Causing False Smut.</title>
        <authorList>
            <person name="Kumagai T."/>
            <person name="Ishii T."/>
            <person name="Terai G."/>
            <person name="Umemura M."/>
            <person name="Machida M."/>
            <person name="Asai K."/>
        </authorList>
    </citation>
    <scope>NUCLEOTIDE SEQUENCE [LARGE SCALE GENOMIC DNA]</scope>
    <source>
        <strain evidence="2">IPU010</strain>
    </source>
</reference>
<proteinExistence type="predicted"/>
<name>A0A1B5KWQ6_USTVR</name>
<accession>A0A1B5KWQ6</accession>
<dbReference type="GeneID" id="66065078"/>
<feature type="compositionally biased region" description="Low complexity" evidence="1">
    <location>
        <begin position="1228"/>
        <end position="1249"/>
    </location>
</feature>
<evidence type="ECO:0000313" key="4">
    <source>
        <dbReference type="Proteomes" id="UP000027002"/>
    </source>
</evidence>
<keyword evidence="4" id="KW-1185">Reference proteome</keyword>
<feature type="compositionally biased region" description="Polar residues" evidence="1">
    <location>
        <begin position="18"/>
        <end position="28"/>
    </location>
</feature>
<dbReference type="Proteomes" id="UP000027002">
    <property type="component" value="Chromosome 3"/>
</dbReference>
<evidence type="ECO:0000313" key="2">
    <source>
        <dbReference type="EMBL" id="GAO14506.1"/>
    </source>
</evidence>
<feature type="compositionally biased region" description="Basic and acidic residues" evidence="1">
    <location>
        <begin position="1213"/>
        <end position="1224"/>
    </location>
</feature>
<dbReference type="EMBL" id="BBTG02000015">
    <property type="protein sequence ID" value="GAO14506.1"/>
    <property type="molecule type" value="Genomic_DNA"/>
</dbReference>
<evidence type="ECO:0000256" key="1">
    <source>
        <dbReference type="SAM" id="MobiDB-lite"/>
    </source>
</evidence>
<feature type="compositionally biased region" description="Polar residues" evidence="1">
    <location>
        <begin position="169"/>
        <end position="188"/>
    </location>
</feature>
<feature type="compositionally biased region" description="Basic and acidic residues" evidence="1">
    <location>
        <begin position="445"/>
        <end position="463"/>
    </location>
</feature>
<feature type="compositionally biased region" description="Basic and acidic residues" evidence="1">
    <location>
        <begin position="841"/>
        <end position="857"/>
    </location>
</feature>
<dbReference type="RefSeq" id="XP_042997732.1">
    <property type="nucleotide sequence ID" value="XM_043141798.1"/>
</dbReference>
<feature type="compositionally biased region" description="Polar residues" evidence="1">
    <location>
        <begin position="547"/>
        <end position="564"/>
    </location>
</feature>
<feature type="compositionally biased region" description="Basic and acidic residues" evidence="1">
    <location>
        <begin position="362"/>
        <end position="371"/>
    </location>
</feature>
<dbReference type="KEGG" id="uvi:66065078"/>
<sequence>MANQQTNGRTKGPKGLVLQTQPFRTASQKVKDGQQPSWFGGPTIRQASPRTTDAVIQSSTCITEPRSGSVSPSINFSYPRARAFSPTPSVDDHALIYDPNSRRMVLKSELMGHPQSLRQVSEIPKKRKKATTFDRTGSHLSKGSVGGRTKTTAPEDTTDIAPAPAVAQEQVSTPTRAPLTPTSQTTVDQQKDGSASNKRKKKKKKSAKADVGYTGKEIQEHGDDKDGDSLDKPSLAPNPHVNDEIQEEKKVEEKRDAQGDAQLPAATAATTTMPIPGQPNRQADSRPPNSKAEKQVRHIRVHSESPARSAHFAASSGDQLAVKHEPPPRSVSPRKSALKLSAQARGVSPSDSSSEASGNRNLSHDIEEATPTRKKSVRVSWDDRSTVFVGETGQSLEADSPLIPSPQTKKPWHSVVSRLSKKDGIVLAEDETMTPRPALPQFGSVREKKAKEPEERPLVRPSERAFALDHGFANSRVGHSTDAGVGNAMTQDLASKNVANMSKYREPLPAALPSIGNVPGQGGVSESSDEDFDSDMSSEPDDDPDVTVSTRSELSMTIEPSTPTKPAARDGKVQENVPIISVSPSSPCTNESPKAAPPGSFPDDRETTVDPIDESGGSGASTSLRSHEPCIVGTGMADIVEEDEETENDRFSDAYEDFDEVDGDGFLSLDAIVDGPALVKEVKKKSQGSPTTTEPAKVIERQAESVGAGKEPADAAPPDDWENAKAYWKSLSVEKRRQLEVEALSETGEDACASKLPAKNETSTAHNLSIEPGTERPPQEANHVNVDELDDHRQVSVAATPPRAADPGKVKLRQSMRSDAPTPTRDRSLESSGGMRKSMRNGHDSGKDGSLRPRHAETPAVPLATPKTFRNGQLNGGSLGPKVRSGRSASHHQPAVSGLIKDDKRNMSSNDLSTGHVMVPQLGRRGSDGSDSSFKRKRPASSSGDGHHHVRMSMRSSMREPLPTPDRAKRFSLRSLSPAASFRRNSFSSLPPEATSVLGGGSGRMRQSLRERPASSSSRLKMSGFRKAAGLGKKPQSGVSRFADSSDDDDEASGGPSLFRSRFADSSDEDEPQPLPKSKGLPKSLRNGNRMTLDRPAGNVAAPELAQIEEAVTQPKRGSAMGDESLLRRTRSGRGTLAPLPQNARPQHTSRRGSFMSILRRKKDTSDKVSKDWGESAARKDTNLERSAEELRELRSHSPQKRGPSWPLADGKGTADGEDGRSQEEEATAGAPSSGGATATATATATAASKMSTFLHRRSASQGAGALGPGHPDEDAHEPEPPTPDESLAPADAQGPQEPYAAKKRKKFGALRKMFGIHD</sequence>
<feature type="compositionally biased region" description="Basic and acidic residues" evidence="1">
    <location>
        <begin position="1164"/>
        <end position="1196"/>
    </location>
</feature>
<feature type="region of interest" description="Disordered" evidence="1">
    <location>
        <begin position="509"/>
        <end position="655"/>
    </location>
</feature>
<protein>
    <submittedName>
        <fullName evidence="2">Uncharacterized protein</fullName>
    </submittedName>
</protein>
<feature type="region of interest" description="Disordered" evidence="1">
    <location>
        <begin position="1"/>
        <end position="73"/>
    </location>
</feature>
<feature type="compositionally biased region" description="Polar residues" evidence="1">
    <location>
        <begin position="349"/>
        <end position="361"/>
    </location>
</feature>
<feature type="region of interest" description="Disordered" evidence="1">
    <location>
        <begin position="681"/>
        <end position="722"/>
    </location>
</feature>
<dbReference type="Proteomes" id="UP000054053">
    <property type="component" value="Unassembled WGS sequence"/>
</dbReference>
<evidence type="ECO:0000313" key="5">
    <source>
        <dbReference type="Proteomes" id="UP000054053"/>
    </source>
</evidence>
<feature type="compositionally biased region" description="Acidic residues" evidence="1">
    <location>
        <begin position="527"/>
        <end position="545"/>
    </location>
</feature>
<reference evidence="5" key="2">
    <citation type="journal article" date="2016" name="Genome Announc.">
        <title>Genome sequence of Ustilaginoidea virens IPU010, a rice pathogenic fungus causing false smut.</title>
        <authorList>
            <person name="Kumagai T."/>
            <person name="Ishii T."/>
            <person name="Terai G."/>
            <person name="Umemura M."/>
            <person name="Machida M."/>
            <person name="Asai K."/>
        </authorList>
    </citation>
    <scope>NUCLEOTIDE SEQUENCE [LARGE SCALE GENOMIC DNA]</scope>
    <source>
        <strain evidence="5">IPU010</strain>
    </source>
</reference>
<gene>
    <name evidence="3" type="ORF">UV8b_04300</name>
    <name evidence="2" type="ORF">UVI_02032170</name>
</gene>
<dbReference type="EMBL" id="CP072755">
    <property type="protein sequence ID" value="QUC20059.1"/>
    <property type="molecule type" value="Genomic_DNA"/>
</dbReference>
<feature type="compositionally biased region" description="Low complexity" evidence="1">
    <location>
        <begin position="577"/>
        <end position="587"/>
    </location>
</feature>
<feature type="compositionally biased region" description="Basic residues" evidence="1">
    <location>
        <begin position="197"/>
        <end position="206"/>
    </location>
</feature>
<feature type="region of interest" description="Disordered" evidence="1">
    <location>
        <begin position="746"/>
        <end position="1306"/>
    </location>
</feature>
<reference evidence="3" key="3">
    <citation type="submission" date="2020-03" db="EMBL/GenBank/DDBJ databases">
        <title>A mixture of massive structural variations and highly conserved coding sequences in Ustilaginoidea virens genome.</title>
        <authorList>
            <person name="Zhang K."/>
            <person name="Zhao Z."/>
            <person name="Zhang Z."/>
            <person name="Li Y."/>
            <person name="Hsiang T."/>
            <person name="Sun W."/>
        </authorList>
    </citation>
    <scope>NUCLEOTIDE SEQUENCE</scope>
    <source>
        <strain evidence="3">UV-8b</strain>
    </source>
</reference>
<feature type="compositionally biased region" description="Basic and acidic residues" evidence="1">
    <location>
        <begin position="291"/>
        <end position="305"/>
    </location>
</feature>
<feature type="compositionally biased region" description="Basic and acidic residues" evidence="1">
    <location>
        <begin position="241"/>
        <end position="258"/>
    </location>
</feature>
<dbReference type="OrthoDB" id="5423926at2759"/>
<feature type="compositionally biased region" description="Polar residues" evidence="1">
    <location>
        <begin position="45"/>
        <end position="73"/>
    </location>
</feature>
<feature type="region of interest" description="Disordered" evidence="1">
    <location>
        <begin position="392"/>
        <end position="463"/>
    </location>
</feature>